<evidence type="ECO:0000256" key="3">
    <source>
        <dbReference type="ARBA" id="ARBA00022723"/>
    </source>
</evidence>
<sequence>MKIFYGAVINPTSLTSYSSSPYSLIAIDAAGDIDWIVDDVEPHNLQETLAVKGRIDSEVIALKDGEFLIPGFIDTHTHAPQVPNKGTGGQYQLLDWLKYITFPMESRFSDVTFAKKTYELVVRRIIDSGTTTCCYYGTLHLEATKVLADIVHSFGQRAFVGKCNMNRECPSDYIELSSEASMADTHAIISHITSFPPPSIHSRSHELHEPLVQPILTPRFAISCTDDLLSSLGTLAASHPKLRIQTHISENLSEIEFTRKLFPDAPSYAGVYDMFGLLRSNTILAHAVHLGEDEMDLIKTRNAGISHCPTSNFNLHSGVAPIGVYLDKGIKVGLGTDVSGGFHISVLNAIQNASIAAKIRSMQAGNPLTPRPSMSPSFADKPLPIPTLLYLATAGGAEVCGLEKRVGSFAPGKSFDALLVNVRPEAGNIGLWGHTDSPDIHSLEEQKQILDTWLERFLFCGDDRNIQSVYVQGRLVGGRSFHL</sequence>
<comment type="similarity">
    <text evidence="2 8">Belongs to the metallo-dependent hydrolases superfamily. ATZ/TRZ family.</text>
</comment>
<dbReference type="GO" id="GO:0006147">
    <property type="term" value="P:guanine catabolic process"/>
    <property type="evidence" value="ECO:0007669"/>
    <property type="project" value="UniProtKB-UniRule"/>
</dbReference>
<dbReference type="InterPro" id="IPR011059">
    <property type="entry name" value="Metal-dep_hydrolase_composite"/>
</dbReference>
<accession>A0A9P5TTA2</accession>
<evidence type="ECO:0000256" key="1">
    <source>
        <dbReference type="ARBA" id="ARBA00004984"/>
    </source>
</evidence>
<dbReference type="PANTHER" id="PTHR11271:SF6">
    <property type="entry name" value="GUANINE DEAMINASE"/>
    <property type="match status" value="1"/>
</dbReference>
<dbReference type="Pfam" id="PF01979">
    <property type="entry name" value="Amidohydro_1"/>
    <property type="match status" value="1"/>
</dbReference>
<proteinExistence type="inferred from homology"/>
<dbReference type="PANTHER" id="PTHR11271">
    <property type="entry name" value="GUANINE DEAMINASE"/>
    <property type="match status" value="1"/>
</dbReference>
<keyword evidence="5 8" id="KW-0862">Zinc</keyword>
<dbReference type="AlphaFoldDB" id="A0A9P5TTA2"/>
<evidence type="ECO:0000256" key="5">
    <source>
        <dbReference type="ARBA" id="ARBA00022833"/>
    </source>
</evidence>
<evidence type="ECO:0000256" key="2">
    <source>
        <dbReference type="ARBA" id="ARBA00006745"/>
    </source>
</evidence>
<comment type="pathway">
    <text evidence="1 8">Purine metabolism; guanine degradation; xanthine from guanine: step 1/1.</text>
</comment>
<dbReference type="OrthoDB" id="194468at2759"/>
<dbReference type="FunFam" id="3.20.20.140:FF:000022">
    <property type="entry name" value="Guanine deaminase"/>
    <property type="match status" value="1"/>
</dbReference>
<dbReference type="SUPFAM" id="SSF51556">
    <property type="entry name" value="Metallo-dependent hydrolases"/>
    <property type="match status" value="1"/>
</dbReference>
<evidence type="ECO:0000256" key="7">
    <source>
        <dbReference type="ARBA" id="ARBA00056079"/>
    </source>
</evidence>
<keyword evidence="3 8" id="KW-0479">Metal-binding</keyword>
<dbReference type="InterPro" id="IPR032466">
    <property type="entry name" value="Metal_Hydrolase"/>
</dbReference>
<keyword evidence="11" id="KW-1185">Reference proteome</keyword>
<evidence type="ECO:0000256" key="6">
    <source>
        <dbReference type="ARBA" id="ARBA00051148"/>
    </source>
</evidence>
<comment type="function">
    <text evidence="7 8">Catalyzes the hydrolytic deamination of guanine, producing xanthine and ammonia.</text>
</comment>
<dbReference type="EC" id="3.5.4.3" evidence="8"/>
<evidence type="ECO:0000259" key="9">
    <source>
        <dbReference type="Pfam" id="PF01979"/>
    </source>
</evidence>
<gene>
    <name evidence="10" type="ORF">CPB84DRAFT_1671160</name>
</gene>
<dbReference type="EMBL" id="JADNYJ010000003">
    <property type="protein sequence ID" value="KAF8912100.1"/>
    <property type="molecule type" value="Genomic_DNA"/>
</dbReference>
<dbReference type="GO" id="GO:0008270">
    <property type="term" value="F:zinc ion binding"/>
    <property type="evidence" value="ECO:0007669"/>
    <property type="project" value="UniProtKB-UniRule"/>
</dbReference>
<keyword evidence="4 8" id="KW-0378">Hydrolase</keyword>
<comment type="cofactor">
    <cofactor evidence="8">
        <name>Zn(2+)</name>
        <dbReference type="ChEBI" id="CHEBI:29105"/>
    </cofactor>
    <text evidence="8">Binds 1 zinc ion per subunit.</text>
</comment>
<dbReference type="InterPro" id="IPR014311">
    <property type="entry name" value="Guanine_deaminase"/>
</dbReference>
<dbReference type="InterPro" id="IPR051607">
    <property type="entry name" value="Metallo-dep_hydrolases"/>
</dbReference>
<dbReference type="GO" id="GO:0005829">
    <property type="term" value="C:cytosol"/>
    <property type="evidence" value="ECO:0007669"/>
    <property type="project" value="TreeGrafter"/>
</dbReference>
<name>A0A9P5TTA2_GYMJU</name>
<comment type="caution">
    <text evidence="10">The sequence shown here is derived from an EMBL/GenBank/DDBJ whole genome shotgun (WGS) entry which is preliminary data.</text>
</comment>
<dbReference type="GO" id="GO:0008892">
    <property type="term" value="F:guanine deaminase activity"/>
    <property type="evidence" value="ECO:0007669"/>
    <property type="project" value="UniProtKB-UniRule"/>
</dbReference>
<evidence type="ECO:0000256" key="4">
    <source>
        <dbReference type="ARBA" id="ARBA00022801"/>
    </source>
</evidence>
<dbReference type="NCBIfam" id="TIGR02967">
    <property type="entry name" value="guan_deamin"/>
    <property type="match status" value="1"/>
</dbReference>
<dbReference type="Gene3D" id="3.20.20.140">
    <property type="entry name" value="Metal-dependent hydrolases"/>
    <property type="match status" value="1"/>
</dbReference>
<organism evidence="10 11">
    <name type="scientific">Gymnopilus junonius</name>
    <name type="common">Spectacular rustgill mushroom</name>
    <name type="synonym">Gymnopilus spectabilis subsp. junonius</name>
    <dbReference type="NCBI Taxonomy" id="109634"/>
    <lineage>
        <taxon>Eukaryota</taxon>
        <taxon>Fungi</taxon>
        <taxon>Dikarya</taxon>
        <taxon>Basidiomycota</taxon>
        <taxon>Agaricomycotina</taxon>
        <taxon>Agaricomycetes</taxon>
        <taxon>Agaricomycetidae</taxon>
        <taxon>Agaricales</taxon>
        <taxon>Agaricineae</taxon>
        <taxon>Hymenogastraceae</taxon>
        <taxon>Gymnopilus</taxon>
    </lineage>
</organism>
<dbReference type="SUPFAM" id="SSF51338">
    <property type="entry name" value="Composite domain of metallo-dependent hydrolases"/>
    <property type="match status" value="1"/>
</dbReference>
<dbReference type="InterPro" id="IPR006680">
    <property type="entry name" value="Amidohydro-rel"/>
</dbReference>
<protein>
    <recommendedName>
        <fullName evidence="8">Guanine deaminase</fullName>
        <shortName evidence="8">Guanase</shortName>
        <ecNumber evidence="8">3.5.4.3</ecNumber>
    </recommendedName>
    <alternativeName>
        <fullName evidence="8">Guanine aminohydrolase</fullName>
    </alternativeName>
</protein>
<comment type="catalytic activity">
    <reaction evidence="6 8">
        <text>guanine + H2O + H(+) = xanthine + NH4(+)</text>
        <dbReference type="Rhea" id="RHEA:14665"/>
        <dbReference type="ChEBI" id="CHEBI:15377"/>
        <dbReference type="ChEBI" id="CHEBI:15378"/>
        <dbReference type="ChEBI" id="CHEBI:16235"/>
        <dbReference type="ChEBI" id="CHEBI:17712"/>
        <dbReference type="ChEBI" id="CHEBI:28938"/>
        <dbReference type="EC" id="3.5.4.3"/>
    </reaction>
</comment>
<evidence type="ECO:0000313" key="10">
    <source>
        <dbReference type="EMBL" id="KAF8912100.1"/>
    </source>
</evidence>
<evidence type="ECO:0000256" key="8">
    <source>
        <dbReference type="RuleBase" id="RU366009"/>
    </source>
</evidence>
<dbReference type="Proteomes" id="UP000724874">
    <property type="component" value="Unassembled WGS sequence"/>
</dbReference>
<reference evidence="10" key="1">
    <citation type="submission" date="2020-11" db="EMBL/GenBank/DDBJ databases">
        <authorList>
            <consortium name="DOE Joint Genome Institute"/>
            <person name="Ahrendt S."/>
            <person name="Riley R."/>
            <person name="Andreopoulos W."/>
            <person name="LaButti K."/>
            <person name="Pangilinan J."/>
            <person name="Ruiz-duenas F.J."/>
            <person name="Barrasa J.M."/>
            <person name="Sanchez-Garcia M."/>
            <person name="Camarero S."/>
            <person name="Miyauchi S."/>
            <person name="Serrano A."/>
            <person name="Linde D."/>
            <person name="Babiker R."/>
            <person name="Drula E."/>
            <person name="Ayuso-Fernandez I."/>
            <person name="Pacheco R."/>
            <person name="Padilla G."/>
            <person name="Ferreira P."/>
            <person name="Barriuso J."/>
            <person name="Kellner H."/>
            <person name="Castanera R."/>
            <person name="Alfaro M."/>
            <person name="Ramirez L."/>
            <person name="Pisabarro A.G."/>
            <person name="Kuo A."/>
            <person name="Tritt A."/>
            <person name="Lipzen A."/>
            <person name="He G."/>
            <person name="Yan M."/>
            <person name="Ng V."/>
            <person name="Cullen D."/>
            <person name="Martin F."/>
            <person name="Rosso M.-N."/>
            <person name="Henrissat B."/>
            <person name="Hibbett D."/>
            <person name="Martinez A.T."/>
            <person name="Grigoriev I.V."/>
        </authorList>
    </citation>
    <scope>NUCLEOTIDE SEQUENCE</scope>
    <source>
        <strain evidence="10">AH 44721</strain>
    </source>
</reference>
<feature type="domain" description="Amidohydrolase-related" evidence="9">
    <location>
        <begin position="67"/>
        <end position="476"/>
    </location>
</feature>
<evidence type="ECO:0000313" key="11">
    <source>
        <dbReference type="Proteomes" id="UP000724874"/>
    </source>
</evidence>
<dbReference type="Gene3D" id="2.30.40.10">
    <property type="entry name" value="Urease, subunit C, domain 1"/>
    <property type="match status" value="1"/>
</dbReference>